<dbReference type="GO" id="GO:0005524">
    <property type="term" value="F:ATP binding"/>
    <property type="evidence" value="ECO:0007669"/>
    <property type="project" value="UniProtKB-KW"/>
</dbReference>
<evidence type="ECO:0000313" key="5">
    <source>
        <dbReference type="EMBL" id="AZP22971.1"/>
    </source>
</evidence>
<dbReference type="EMBL" id="CP034463">
    <property type="protein sequence ID" value="AZP22971.1"/>
    <property type="molecule type" value="Genomic_DNA"/>
</dbReference>
<dbReference type="InterPro" id="IPR050267">
    <property type="entry name" value="Anti-sigma-factor_SerPK"/>
</dbReference>
<reference evidence="4 6" key="1">
    <citation type="submission" date="2018-12" db="EMBL/GenBank/DDBJ databases">
        <authorList>
            <person name="Li K."/>
        </authorList>
    </citation>
    <scope>NUCLEOTIDE SEQUENCE [LARGE SCALE GENOMIC DNA]</scope>
    <source>
        <strain evidence="6">CR22</strain>
        <strain evidence="4">GGCR-6</strain>
    </source>
</reference>
<dbReference type="Pfam" id="PF13581">
    <property type="entry name" value="HATPase_c_2"/>
    <property type="match status" value="1"/>
</dbReference>
<name>A0A3Q9BUK1_9ACTN</name>
<evidence type="ECO:0000256" key="2">
    <source>
        <dbReference type="SAM" id="MobiDB-lite"/>
    </source>
</evidence>
<dbReference type="GO" id="GO:0004674">
    <property type="term" value="F:protein serine/threonine kinase activity"/>
    <property type="evidence" value="ECO:0007669"/>
    <property type="project" value="UniProtKB-KW"/>
</dbReference>
<keyword evidence="1" id="KW-0723">Serine/threonine-protein kinase</keyword>
<gene>
    <name evidence="4" type="ORF">EJC51_00190</name>
    <name evidence="5" type="ORF">EJC51_47355</name>
</gene>
<dbReference type="PANTHER" id="PTHR35526:SF3">
    <property type="entry name" value="ANTI-SIGMA-F FACTOR RSBW"/>
    <property type="match status" value="1"/>
</dbReference>
<keyword evidence="1" id="KW-0418">Kinase</keyword>
<feature type="region of interest" description="Disordered" evidence="2">
    <location>
        <begin position="143"/>
        <end position="187"/>
    </location>
</feature>
<keyword evidence="4" id="KW-0547">Nucleotide-binding</keyword>
<accession>A0A3Q9BUK1</accession>
<feature type="compositionally biased region" description="Low complexity" evidence="2">
    <location>
        <begin position="160"/>
        <end position="173"/>
    </location>
</feature>
<proteinExistence type="predicted"/>
<dbReference type="PANTHER" id="PTHR35526">
    <property type="entry name" value="ANTI-SIGMA-F FACTOR RSBW-RELATED"/>
    <property type="match status" value="1"/>
</dbReference>
<dbReference type="KEGG" id="saqu:EJC51_47355"/>
<dbReference type="InterPro" id="IPR003594">
    <property type="entry name" value="HATPase_dom"/>
</dbReference>
<organism evidence="4 6">
    <name type="scientific">Streptomyces aquilus</name>
    <dbReference type="NCBI Taxonomy" id="2548456"/>
    <lineage>
        <taxon>Bacteria</taxon>
        <taxon>Bacillati</taxon>
        <taxon>Actinomycetota</taxon>
        <taxon>Actinomycetes</taxon>
        <taxon>Kitasatosporales</taxon>
        <taxon>Streptomycetaceae</taxon>
        <taxon>Streptomyces</taxon>
    </lineage>
</organism>
<protein>
    <submittedName>
        <fullName evidence="4">ATP-binding protein</fullName>
    </submittedName>
</protein>
<feature type="domain" description="Histidine kinase/HSP90-like ATPase" evidence="3">
    <location>
        <begin position="21"/>
        <end position="130"/>
    </location>
</feature>
<evidence type="ECO:0000259" key="3">
    <source>
        <dbReference type="Pfam" id="PF13581"/>
    </source>
</evidence>
<dbReference type="CDD" id="cd16936">
    <property type="entry name" value="HATPase_RsbW-like"/>
    <property type="match status" value="1"/>
</dbReference>
<keyword evidence="1" id="KW-0808">Transferase</keyword>
<sequence>MIAARLTPSGARRYTETLACEPASARRARLLVSAAVNAWGISEMSEAGMQIVAELVNNAVEHTRCRSVRVLVTRTTERRVRIAVADTCRETPEMGRPDGDAEGGRGLLLVDALSSRWGYDRDPLGKVVWAELEVPPTAEHQFAEALSLGTRTSRPRGDDAPPGSAPPSGSAAPCSHKAAPSAPRPPR</sequence>
<dbReference type="InterPro" id="IPR036890">
    <property type="entry name" value="HATPase_C_sf"/>
</dbReference>
<dbReference type="EMBL" id="CP034463">
    <property type="protein sequence ID" value="AZP14733.1"/>
    <property type="molecule type" value="Genomic_DNA"/>
</dbReference>
<keyword evidence="4" id="KW-0067">ATP-binding</keyword>
<keyword evidence="6" id="KW-1185">Reference proteome</keyword>
<dbReference type="KEGG" id="saqu:EJC51_00190"/>
<dbReference type="Proteomes" id="UP000280197">
    <property type="component" value="Chromosome"/>
</dbReference>
<dbReference type="RefSeq" id="WP_126269121.1">
    <property type="nucleotide sequence ID" value="NZ_CP034463.1"/>
</dbReference>
<evidence type="ECO:0000313" key="4">
    <source>
        <dbReference type="EMBL" id="AZP14733.1"/>
    </source>
</evidence>
<dbReference type="AlphaFoldDB" id="A0A3Q9BUK1"/>
<dbReference type="SUPFAM" id="SSF55874">
    <property type="entry name" value="ATPase domain of HSP90 chaperone/DNA topoisomerase II/histidine kinase"/>
    <property type="match status" value="1"/>
</dbReference>
<evidence type="ECO:0000256" key="1">
    <source>
        <dbReference type="ARBA" id="ARBA00022527"/>
    </source>
</evidence>
<dbReference type="Gene3D" id="3.30.565.10">
    <property type="entry name" value="Histidine kinase-like ATPase, C-terminal domain"/>
    <property type="match status" value="1"/>
</dbReference>
<evidence type="ECO:0000313" key="6">
    <source>
        <dbReference type="Proteomes" id="UP000280197"/>
    </source>
</evidence>